<name>H2YBC1_CIOSA</name>
<dbReference type="InterPro" id="IPR052251">
    <property type="entry name" value="GH-ZnFinger_Regulators"/>
</dbReference>
<sequence length="106" mass="12192">SRTTCVEVLVHALHVLAPDDPNNELLKSGILSSIAYFLPNSQIARSCSLTIFFSDPSRDHYFELSNMYKVEYDRDNDPSLNCKAQLRLQLLDYLHQQWPPEFASCE</sequence>
<keyword evidence="14" id="KW-1185">Reference proteome</keyword>
<evidence type="ECO:0000313" key="13">
    <source>
        <dbReference type="Ensembl" id="ENSCSAVP00000002619.1"/>
    </source>
</evidence>
<protein>
    <recommendedName>
        <fullName evidence="12">Zinc finger protein Rlf/292/654 TPR repeats domain-containing protein</fullName>
    </recommendedName>
</protein>
<dbReference type="STRING" id="51511.ENSCSAVP00000002619"/>
<evidence type="ECO:0000256" key="7">
    <source>
        <dbReference type="ARBA" id="ARBA00022833"/>
    </source>
</evidence>
<keyword evidence="3" id="KW-0597">Phosphoprotein</keyword>
<keyword evidence="8" id="KW-0805">Transcription regulation</keyword>
<evidence type="ECO:0000256" key="1">
    <source>
        <dbReference type="ARBA" id="ARBA00004123"/>
    </source>
</evidence>
<evidence type="ECO:0000256" key="2">
    <source>
        <dbReference type="ARBA" id="ARBA00006991"/>
    </source>
</evidence>
<keyword evidence="11" id="KW-0539">Nucleus</keyword>
<keyword evidence="7" id="KW-0862">Zinc</keyword>
<dbReference type="PANTHER" id="PTHR15507">
    <property type="entry name" value="ZINC FINGER PROTEIN RLF"/>
    <property type="match status" value="1"/>
</dbReference>
<evidence type="ECO:0000256" key="9">
    <source>
        <dbReference type="ARBA" id="ARBA00023125"/>
    </source>
</evidence>
<evidence type="ECO:0000256" key="10">
    <source>
        <dbReference type="ARBA" id="ARBA00023163"/>
    </source>
</evidence>
<dbReference type="InParanoid" id="H2YBC1"/>
<reference evidence="13" key="3">
    <citation type="submission" date="2025-09" db="UniProtKB">
        <authorList>
            <consortium name="Ensembl"/>
        </authorList>
    </citation>
    <scope>IDENTIFICATION</scope>
</reference>
<evidence type="ECO:0000256" key="11">
    <source>
        <dbReference type="ARBA" id="ARBA00023242"/>
    </source>
</evidence>
<keyword evidence="6" id="KW-0863">Zinc-finger</keyword>
<dbReference type="AlphaFoldDB" id="H2YBC1"/>
<evidence type="ECO:0000256" key="8">
    <source>
        <dbReference type="ARBA" id="ARBA00023015"/>
    </source>
</evidence>
<keyword evidence="4" id="KW-0479">Metal-binding</keyword>
<proteinExistence type="inferred from homology"/>
<keyword evidence="5" id="KW-0677">Repeat</keyword>
<dbReference type="InterPro" id="IPR057986">
    <property type="entry name" value="TPR_Rlf/292/654"/>
</dbReference>
<dbReference type="Proteomes" id="UP000007875">
    <property type="component" value="Unassembled WGS sequence"/>
</dbReference>
<comment type="subcellular location">
    <subcellularLocation>
        <location evidence="1">Nucleus</location>
    </subcellularLocation>
</comment>
<keyword evidence="9" id="KW-0238">DNA-binding</keyword>
<dbReference type="GeneTree" id="ENSGT00660000097146"/>
<evidence type="ECO:0000313" key="14">
    <source>
        <dbReference type="Proteomes" id="UP000007875"/>
    </source>
</evidence>
<evidence type="ECO:0000256" key="6">
    <source>
        <dbReference type="ARBA" id="ARBA00022771"/>
    </source>
</evidence>
<reference evidence="14" key="1">
    <citation type="submission" date="2003-08" db="EMBL/GenBank/DDBJ databases">
        <authorList>
            <person name="Birren B."/>
            <person name="Nusbaum C."/>
            <person name="Abebe A."/>
            <person name="Abouelleil A."/>
            <person name="Adekoya E."/>
            <person name="Ait-zahra M."/>
            <person name="Allen N."/>
            <person name="Allen T."/>
            <person name="An P."/>
            <person name="Anderson M."/>
            <person name="Anderson S."/>
            <person name="Arachchi H."/>
            <person name="Armbruster J."/>
            <person name="Bachantsang P."/>
            <person name="Baldwin J."/>
            <person name="Barry A."/>
            <person name="Bayul T."/>
            <person name="Blitshsteyn B."/>
            <person name="Bloom T."/>
            <person name="Blye J."/>
            <person name="Boguslavskiy L."/>
            <person name="Borowsky M."/>
            <person name="Boukhgalter B."/>
            <person name="Brunache A."/>
            <person name="Butler J."/>
            <person name="Calixte N."/>
            <person name="Calvo S."/>
            <person name="Camarata J."/>
            <person name="Campo K."/>
            <person name="Chang J."/>
            <person name="Cheshatsang Y."/>
            <person name="Citroen M."/>
            <person name="Collymore A."/>
            <person name="Considine T."/>
            <person name="Cook A."/>
            <person name="Cooke P."/>
            <person name="Corum B."/>
            <person name="Cuomo C."/>
            <person name="David R."/>
            <person name="Dawoe T."/>
            <person name="Degray S."/>
            <person name="Dodge S."/>
            <person name="Dooley K."/>
            <person name="Dorje P."/>
            <person name="Dorjee K."/>
            <person name="Dorris L."/>
            <person name="Duffey N."/>
            <person name="Dupes A."/>
            <person name="Elkins T."/>
            <person name="Engels R."/>
            <person name="Erickson J."/>
            <person name="Farina A."/>
            <person name="Faro S."/>
            <person name="Ferreira P."/>
            <person name="Fischer H."/>
            <person name="Fitzgerald M."/>
            <person name="Foley K."/>
            <person name="Gage D."/>
            <person name="Galagan J."/>
            <person name="Gearin G."/>
            <person name="Gnerre S."/>
            <person name="Gnirke A."/>
            <person name="Goyette A."/>
            <person name="Graham J."/>
            <person name="Grandbois E."/>
            <person name="Gyaltsen K."/>
            <person name="Hafez N."/>
            <person name="Hagopian D."/>
            <person name="Hagos B."/>
            <person name="Hall J."/>
            <person name="Hatcher B."/>
            <person name="Heller A."/>
            <person name="Higgins H."/>
            <person name="Honan T."/>
            <person name="Horn A."/>
            <person name="Houde N."/>
            <person name="Hughes L."/>
            <person name="Hulme W."/>
            <person name="Husby E."/>
            <person name="Iliev I."/>
            <person name="Jaffe D."/>
            <person name="Jones C."/>
            <person name="Kamal M."/>
            <person name="Kamat A."/>
            <person name="Kamvysselis M."/>
            <person name="Karlsson E."/>
            <person name="Kells C."/>
            <person name="Kieu A."/>
            <person name="Kisner P."/>
            <person name="Kodira C."/>
            <person name="Kulbokas E."/>
            <person name="Labutti K."/>
            <person name="Lama D."/>
            <person name="Landers T."/>
            <person name="Leger J."/>
            <person name="Levine S."/>
            <person name="Lewis D."/>
            <person name="Lewis T."/>
            <person name="Lindblad-toh K."/>
            <person name="Liu X."/>
            <person name="Lokyitsang T."/>
            <person name="Lokyitsang Y."/>
            <person name="Lucien O."/>
            <person name="Lui A."/>
            <person name="Ma L.J."/>
            <person name="Mabbitt R."/>
            <person name="Macdonald J."/>
            <person name="Maclean C."/>
            <person name="Major J."/>
            <person name="Manning J."/>
            <person name="Marabella R."/>
            <person name="Maru K."/>
            <person name="Matthews C."/>
            <person name="Mauceli E."/>
            <person name="Mccarthy M."/>
            <person name="Mcdonough S."/>
            <person name="Mcghee T."/>
            <person name="Meldrim J."/>
            <person name="Meneus L."/>
            <person name="Mesirov J."/>
            <person name="Mihalev A."/>
            <person name="Mihova T."/>
            <person name="Mikkelsen T."/>
            <person name="Mlenga V."/>
            <person name="Moru K."/>
            <person name="Mozes J."/>
            <person name="Mulrain L."/>
            <person name="Munson G."/>
            <person name="Naylor J."/>
            <person name="Newes C."/>
            <person name="Nguyen C."/>
            <person name="Nguyen N."/>
            <person name="Nguyen T."/>
            <person name="Nicol R."/>
            <person name="Nielsen C."/>
            <person name="Nizzari M."/>
            <person name="Norbu C."/>
            <person name="Norbu N."/>
            <person name="O'donnell P."/>
            <person name="Okoawo O."/>
            <person name="O'leary S."/>
            <person name="Omotosho B."/>
            <person name="O'neill K."/>
            <person name="Osman S."/>
            <person name="Parker S."/>
            <person name="Perrin D."/>
            <person name="Phunkhang P."/>
            <person name="Piqani B."/>
            <person name="Purcell S."/>
            <person name="Rachupka T."/>
            <person name="Ramasamy U."/>
            <person name="Rameau R."/>
            <person name="Ray V."/>
            <person name="Raymond C."/>
            <person name="Retta R."/>
            <person name="Richardson S."/>
            <person name="Rise C."/>
            <person name="Rodriguez J."/>
            <person name="Rogers J."/>
            <person name="Rogov P."/>
            <person name="Rutman M."/>
            <person name="Schupbach R."/>
            <person name="Seaman C."/>
            <person name="Settipalli S."/>
            <person name="Sharpe T."/>
            <person name="Sheridan J."/>
            <person name="Sherpa N."/>
            <person name="Shi J."/>
            <person name="Smirnov S."/>
            <person name="Smith C."/>
            <person name="Sougnez C."/>
            <person name="Spencer B."/>
            <person name="Stalker J."/>
            <person name="Stange-thomann N."/>
            <person name="Stavropoulos S."/>
            <person name="Stetson K."/>
            <person name="Stone C."/>
            <person name="Stone S."/>
            <person name="Stubbs M."/>
            <person name="Talamas J."/>
            <person name="Tchuinga P."/>
            <person name="Tenzing P."/>
            <person name="Tesfaye S."/>
            <person name="Theodore J."/>
            <person name="Thoulutsang Y."/>
            <person name="Topham K."/>
            <person name="Towey S."/>
            <person name="Tsamla T."/>
            <person name="Tsomo N."/>
            <person name="Vallee D."/>
            <person name="Vassiliev H."/>
            <person name="Venkataraman V."/>
            <person name="Vinson J."/>
            <person name="Vo A."/>
            <person name="Wade C."/>
            <person name="Wang S."/>
            <person name="Wangchuk T."/>
            <person name="Wangdi T."/>
            <person name="Whittaker C."/>
            <person name="Wilkinson J."/>
            <person name="Wu Y."/>
            <person name="Wyman D."/>
            <person name="Yadav S."/>
            <person name="Yang S."/>
            <person name="Yang X."/>
            <person name="Yeager S."/>
            <person name="Yee E."/>
            <person name="Young G."/>
            <person name="Zainoun J."/>
            <person name="Zembeck L."/>
            <person name="Zimmer A."/>
            <person name="Zody M."/>
            <person name="Lander E."/>
        </authorList>
    </citation>
    <scope>NUCLEOTIDE SEQUENCE [LARGE SCALE GENOMIC DNA]</scope>
</reference>
<dbReference type="GO" id="GO:0008270">
    <property type="term" value="F:zinc ion binding"/>
    <property type="evidence" value="ECO:0007669"/>
    <property type="project" value="UniProtKB-KW"/>
</dbReference>
<dbReference type="eggNOG" id="ENOG502RMF7">
    <property type="taxonomic scope" value="Eukaryota"/>
</dbReference>
<dbReference type="GO" id="GO:0005634">
    <property type="term" value="C:nucleus"/>
    <property type="evidence" value="ECO:0007669"/>
    <property type="project" value="UniProtKB-SubCell"/>
</dbReference>
<feature type="domain" description="Zinc finger protein Rlf/292/654 TPR repeats" evidence="12">
    <location>
        <begin position="3"/>
        <end position="102"/>
    </location>
</feature>
<dbReference type="PANTHER" id="PTHR15507:SF17">
    <property type="entry name" value="C2H2-TYPE DOMAIN-CONTAINING PROTEIN"/>
    <property type="match status" value="1"/>
</dbReference>
<evidence type="ECO:0000259" key="12">
    <source>
        <dbReference type="Pfam" id="PF25580"/>
    </source>
</evidence>
<reference evidence="13" key="2">
    <citation type="submission" date="2025-08" db="UniProtKB">
        <authorList>
            <consortium name="Ensembl"/>
        </authorList>
    </citation>
    <scope>IDENTIFICATION</scope>
</reference>
<accession>H2YBC1</accession>
<evidence type="ECO:0000256" key="3">
    <source>
        <dbReference type="ARBA" id="ARBA00022553"/>
    </source>
</evidence>
<evidence type="ECO:0000256" key="4">
    <source>
        <dbReference type="ARBA" id="ARBA00022723"/>
    </source>
</evidence>
<dbReference type="GO" id="GO:0003677">
    <property type="term" value="F:DNA binding"/>
    <property type="evidence" value="ECO:0007669"/>
    <property type="project" value="UniProtKB-KW"/>
</dbReference>
<dbReference type="HOGENOM" id="CLU_2229141_0_0_1"/>
<keyword evidence="10" id="KW-0804">Transcription</keyword>
<dbReference type="Pfam" id="PF25580">
    <property type="entry name" value="TPR_Rlf"/>
    <property type="match status" value="1"/>
</dbReference>
<evidence type="ECO:0000256" key="5">
    <source>
        <dbReference type="ARBA" id="ARBA00022737"/>
    </source>
</evidence>
<comment type="similarity">
    <text evidence="2">Belongs to the krueppel C2H2-type zinc-finger protein family.</text>
</comment>
<organism evidence="13 14">
    <name type="scientific">Ciona savignyi</name>
    <name type="common">Pacific transparent sea squirt</name>
    <dbReference type="NCBI Taxonomy" id="51511"/>
    <lineage>
        <taxon>Eukaryota</taxon>
        <taxon>Metazoa</taxon>
        <taxon>Chordata</taxon>
        <taxon>Tunicata</taxon>
        <taxon>Ascidiacea</taxon>
        <taxon>Phlebobranchia</taxon>
        <taxon>Cionidae</taxon>
        <taxon>Ciona</taxon>
    </lineage>
</organism>
<dbReference type="GO" id="GO:0000981">
    <property type="term" value="F:DNA-binding transcription factor activity, RNA polymerase II-specific"/>
    <property type="evidence" value="ECO:0007669"/>
    <property type="project" value="TreeGrafter"/>
</dbReference>
<dbReference type="Ensembl" id="ENSCSAVT00000002660.1">
    <property type="protein sequence ID" value="ENSCSAVP00000002619.1"/>
    <property type="gene ID" value="ENSCSAVG00000001552.1"/>
</dbReference>